<dbReference type="NCBIfam" id="TIGR00254">
    <property type="entry name" value="GGDEF"/>
    <property type="match status" value="1"/>
</dbReference>
<evidence type="ECO:0000259" key="3">
    <source>
        <dbReference type="PROSITE" id="PS50887"/>
    </source>
</evidence>
<evidence type="ECO:0000259" key="2">
    <source>
        <dbReference type="PROSITE" id="PS50883"/>
    </source>
</evidence>
<dbReference type="PROSITE" id="PS50887">
    <property type="entry name" value="GGDEF"/>
    <property type="match status" value="1"/>
</dbReference>
<feature type="domain" description="GGDEF" evidence="3">
    <location>
        <begin position="578"/>
        <end position="708"/>
    </location>
</feature>
<dbReference type="SMART" id="SM00052">
    <property type="entry name" value="EAL"/>
    <property type="match status" value="1"/>
</dbReference>
<dbReference type="Pfam" id="PF08447">
    <property type="entry name" value="PAS_3"/>
    <property type="match status" value="3"/>
</dbReference>
<dbReference type="Gene3D" id="3.30.450.40">
    <property type="match status" value="1"/>
</dbReference>
<dbReference type="SMART" id="SM00065">
    <property type="entry name" value="GAF"/>
    <property type="match status" value="1"/>
</dbReference>
<dbReference type="PROSITE" id="PS50113">
    <property type="entry name" value="PAC"/>
    <property type="match status" value="3"/>
</dbReference>
<dbReference type="InterPro" id="IPR001633">
    <property type="entry name" value="EAL_dom"/>
</dbReference>
<dbReference type="InterPro" id="IPR003018">
    <property type="entry name" value="GAF"/>
</dbReference>
<dbReference type="SUPFAM" id="SSF55785">
    <property type="entry name" value="PYP-like sensor domain (PAS domain)"/>
    <property type="match status" value="3"/>
</dbReference>
<feature type="domain" description="PAC" evidence="1">
    <location>
        <begin position="247"/>
        <end position="299"/>
    </location>
</feature>
<protein>
    <submittedName>
        <fullName evidence="4">EAL domain-containing protein</fullName>
    </submittedName>
</protein>
<organism evidence="4 5">
    <name type="scientific">Fulvimarina uroteuthidis</name>
    <dbReference type="NCBI Taxonomy" id="3098149"/>
    <lineage>
        <taxon>Bacteria</taxon>
        <taxon>Pseudomonadati</taxon>
        <taxon>Pseudomonadota</taxon>
        <taxon>Alphaproteobacteria</taxon>
        <taxon>Hyphomicrobiales</taxon>
        <taxon>Aurantimonadaceae</taxon>
        <taxon>Fulvimarina</taxon>
    </lineage>
</organism>
<dbReference type="InterPro" id="IPR000014">
    <property type="entry name" value="PAS"/>
</dbReference>
<dbReference type="Proteomes" id="UP001294412">
    <property type="component" value="Unassembled WGS sequence"/>
</dbReference>
<dbReference type="InterPro" id="IPR035919">
    <property type="entry name" value="EAL_sf"/>
</dbReference>
<dbReference type="Gene3D" id="3.30.70.270">
    <property type="match status" value="1"/>
</dbReference>
<dbReference type="CDD" id="cd01949">
    <property type="entry name" value="GGDEF"/>
    <property type="match status" value="1"/>
</dbReference>
<dbReference type="RefSeq" id="WP_322189393.1">
    <property type="nucleotide sequence ID" value="NZ_JAXLPB010000016.1"/>
</dbReference>
<feature type="domain" description="PAC" evidence="1">
    <location>
        <begin position="495"/>
        <end position="546"/>
    </location>
</feature>
<dbReference type="Pfam" id="PF00563">
    <property type="entry name" value="EAL"/>
    <property type="match status" value="1"/>
</dbReference>
<evidence type="ECO:0000313" key="4">
    <source>
        <dbReference type="EMBL" id="MDY8111186.1"/>
    </source>
</evidence>
<dbReference type="PANTHER" id="PTHR44757:SF2">
    <property type="entry name" value="BIOFILM ARCHITECTURE MAINTENANCE PROTEIN MBAA"/>
    <property type="match status" value="1"/>
</dbReference>
<dbReference type="Gene3D" id="2.10.70.100">
    <property type="match status" value="1"/>
</dbReference>
<name>A0ABU5IAC6_9HYPH</name>
<evidence type="ECO:0000313" key="5">
    <source>
        <dbReference type="Proteomes" id="UP001294412"/>
    </source>
</evidence>
<reference evidence="4 5" key="1">
    <citation type="submission" date="2023-12" db="EMBL/GenBank/DDBJ databases">
        <title>Description of Novel Strain Fulvimarina sp. 2208YS6-2-32 isolated from Uroteuthis (Photololigo) edulis.</title>
        <authorList>
            <person name="Park J.-S."/>
        </authorList>
    </citation>
    <scope>NUCLEOTIDE SEQUENCE [LARGE SCALE GENOMIC DNA]</scope>
    <source>
        <strain evidence="4 5">2208YS6-2-32</strain>
    </source>
</reference>
<dbReference type="InterPro" id="IPR043128">
    <property type="entry name" value="Rev_trsase/Diguanyl_cyclase"/>
</dbReference>
<keyword evidence="5" id="KW-1185">Reference proteome</keyword>
<accession>A0ABU5IAC6</accession>
<dbReference type="PANTHER" id="PTHR44757">
    <property type="entry name" value="DIGUANYLATE CYCLASE DGCP"/>
    <property type="match status" value="1"/>
</dbReference>
<dbReference type="InterPro" id="IPR029016">
    <property type="entry name" value="GAF-like_dom_sf"/>
</dbReference>
<dbReference type="NCBIfam" id="TIGR00229">
    <property type="entry name" value="sensory_box"/>
    <property type="match status" value="3"/>
</dbReference>
<dbReference type="PROSITE" id="PS50883">
    <property type="entry name" value="EAL"/>
    <property type="match status" value="1"/>
</dbReference>
<comment type="caution">
    <text evidence="4">The sequence shown here is derived from an EMBL/GenBank/DDBJ whole genome shotgun (WGS) entry which is preliminary data.</text>
</comment>
<dbReference type="CDD" id="cd01948">
    <property type="entry name" value="EAL"/>
    <property type="match status" value="1"/>
</dbReference>
<sequence>MPITSAVNEGERLKALHELQILQTEPSPAFERFCTLAHDSFNAPIALVTLVDRDRQWFKAKRGIEVKETSRNSSFCRVTIESDEVLVVRDALLDDRFSSSPLVLGEPHIRFYAGAPLVLSSGHRVGSICVIDQKSRSFSAEDAKLLRTLAEGVVSELERHKSDLDQCDERQRKAAIVRHSEATAGLGSWEWNLATSELTWSAGLFRLFGYEPLNVVPGRDLFMKHVHPEDLEVAETAAACIARGEPMSTELRIIRRDGEMRWLSSRAEAITGTNGTNIRMIGILCDVTDARRAQIKLQESEERYRALTEISSSVVWHATADGAIADGWGWDTLTGQGRSEGLDDGWLDKLHPDDLLSTIAIWMQSVETGQIYNHVFRVQGNVGTYRWVHAHAVPVRTKEGFIREWIGTTTDIEEQRQAELNLAASEERMRLALEAGKMFAWDVDIESGLITRSAHFIDIIGEAPEDLEGSLLRIDERDRQRFQDAFAHARAGIRTSVKFRYIKPDGSMIWLQLTGCAVRNSSSSPRIIGVCFDITDQKVAEAKLWQAANFDALTGLPNRQHLQDHLSHAIDQTKRDAGAFSVLIVDLDHFKDINDTLGHDAGDAVLQITASRLQAAVTADDFVARLGGDEFAILLASTSELHLRTKTILTALREPFMFDGRTLESRASIGMARYPDDGQTACELMKYADMALYQAKQKGRNGYAVYSKELQASTEARVQLISEVADGLKADQFVPYYQPIVCLRTGEVTGFEALARWQHPHKGLLSPYSFSVAFEDAELSRQLTAAMARRVIADAKTWLQLGFSFGRLAVNFSAADFADTDFASKIRKTILHSELPSNLFKVEVTEGVFLGAGTDHIEATLRELHSSGIEIALDDFGTGYASLTHLKKFPVDQIKIDRSFVSSLEHDHDNAQIVRAITQLAQGLNMTVVAEGIETETQLRVLQTMGCEYGQGYLFSKPIAATRIPWLLEKGASSIAHLVTVDEVGSLRRA</sequence>
<dbReference type="EMBL" id="JAXLPB010000016">
    <property type="protein sequence ID" value="MDY8111186.1"/>
    <property type="molecule type" value="Genomic_DNA"/>
</dbReference>
<evidence type="ECO:0000259" key="1">
    <source>
        <dbReference type="PROSITE" id="PS50113"/>
    </source>
</evidence>
<dbReference type="InterPro" id="IPR035965">
    <property type="entry name" value="PAS-like_dom_sf"/>
</dbReference>
<feature type="domain" description="EAL" evidence="2">
    <location>
        <begin position="717"/>
        <end position="972"/>
    </location>
</feature>
<dbReference type="Pfam" id="PF00990">
    <property type="entry name" value="GGDEF"/>
    <property type="match status" value="1"/>
</dbReference>
<dbReference type="InterPro" id="IPR029787">
    <property type="entry name" value="Nucleotide_cyclase"/>
</dbReference>
<dbReference type="InterPro" id="IPR000160">
    <property type="entry name" value="GGDEF_dom"/>
</dbReference>
<dbReference type="SMART" id="SM00086">
    <property type="entry name" value="PAC"/>
    <property type="match status" value="3"/>
</dbReference>
<dbReference type="CDD" id="cd00130">
    <property type="entry name" value="PAS"/>
    <property type="match status" value="3"/>
</dbReference>
<dbReference type="Gene3D" id="3.20.20.450">
    <property type="entry name" value="EAL domain"/>
    <property type="match status" value="1"/>
</dbReference>
<dbReference type="SUPFAM" id="SSF141868">
    <property type="entry name" value="EAL domain-like"/>
    <property type="match status" value="1"/>
</dbReference>
<dbReference type="SUPFAM" id="SSF55781">
    <property type="entry name" value="GAF domain-like"/>
    <property type="match status" value="1"/>
</dbReference>
<dbReference type="Gene3D" id="3.30.450.20">
    <property type="entry name" value="PAS domain"/>
    <property type="match status" value="3"/>
</dbReference>
<dbReference type="InterPro" id="IPR000700">
    <property type="entry name" value="PAS-assoc_C"/>
</dbReference>
<dbReference type="SMART" id="SM00267">
    <property type="entry name" value="GGDEF"/>
    <property type="match status" value="1"/>
</dbReference>
<dbReference type="InterPro" id="IPR013655">
    <property type="entry name" value="PAS_fold_3"/>
</dbReference>
<dbReference type="SUPFAM" id="SSF55073">
    <property type="entry name" value="Nucleotide cyclase"/>
    <property type="match status" value="1"/>
</dbReference>
<gene>
    <name evidence="4" type="ORF">U0C82_18890</name>
</gene>
<proteinExistence type="predicted"/>
<dbReference type="InterPro" id="IPR052155">
    <property type="entry name" value="Biofilm_reg_signaling"/>
</dbReference>
<feature type="domain" description="PAC" evidence="1">
    <location>
        <begin position="372"/>
        <end position="424"/>
    </location>
</feature>
<dbReference type="InterPro" id="IPR001610">
    <property type="entry name" value="PAC"/>
</dbReference>
<dbReference type="Pfam" id="PF01590">
    <property type="entry name" value="GAF"/>
    <property type="match status" value="1"/>
</dbReference>